<dbReference type="RefSeq" id="WP_153590638.1">
    <property type="nucleotide sequence ID" value="NZ_JAATWB010000001.1"/>
</dbReference>
<evidence type="ECO:0000313" key="2">
    <source>
        <dbReference type="Proteomes" id="UP000720344"/>
    </source>
</evidence>
<evidence type="ECO:0000313" key="1">
    <source>
        <dbReference type="EMBL" id="NJA87686.1"/>
    </source>
</evidence>
<reference evidence="2" key="1">
    <citation type="submission" date="2020-03" db="EMBL/GenBank/DDBJ databases">
        <title>Whole-genome sequence of the purple nonsulfur bacterium Rhodocyclus tenuis DSM112.</title>
        <authorList>
            <person name="Kyndt J.A."/>
            <person name="Meyer T.E."/>
        </authorList>
    </citation>
    <scope>NUCLEOTIDE SEQUENCE [LARGE SCALE GENOMIC DNA]</scope>
    <source>
        <strain evidence="2">DSM 112</strain>
    </source>
</reference>
<sequence length="188" mass="20008">MKQLWIGVLALVLSACGDNSTSTSSSVVAAPKPVEFANLRQAIAGTRLDMADVQGGDISKGAAVLALWGDEHMKWSELQEIPSGKYGLVMKDPDSQRGQKICTTGRVIEIALDTTVPGKKIFLGGMFDDAGRIYRFIAVQSTGEIMANSGARFCGVITGQQHYPNSAGGVAHAVHLVGMFDLPENKTR</sequence>
<proteinExistence type="predicted"/>
<keyword evidence="2" id="KW-1185">Reference proteome</keyword>
<organism evidence="1 2">
    <name type="scientific">Rhodocyclus gracilis</name>
    <dbReference type="NCBI Taxonomy" id="2929842"/>
    <lineage>
        <taxon>Bacteria</taxon>
        <taxon>Pseudomonadati</taxon>
        <taxon>Pseudomonadota</taxon>
        <taxon>Betaproteobacteria</taxon>
        <taxon>Rhodocyclales</taxon>
        <taxon>Rhodocyclaceae</taxon>
        <taxon>Rhodocyclus</taxon>
    </lineage>
</organism>
<protein>
    <submittedName>
        <fullName evidence="1">Uncharacterized protein</fullName>
    </submittedName>
</protein>
<dbReference type="PROSITE" id="PS51257">
    <property type="entry name" value="PROKAR_LIPOPROTEIN"/>
    <property type="match status" value="1"/>
</dbReference>
<comment type="caution">
    <text evidence="1">The sequence shown here is derived from an EMBL/GenBank/DDBJ whole genome shotgun (WGS) entry which is preliminary data.</text>
</comment>
<accession>A0ABX0WD57</accession>
<dbReference type="EMBL" id="JAATWB010000001">
    <property type="protein sequence ID" value="NJA87686.1"/>
    <property type="molecule type" value="Genomic_DNA"/>
</dbReference>
<gene>
    <name evidence="1" type="ORF">HCX48_00385</name>
</gene>
<name>A0ABX0WD57_9RHOO</name>
<dbReference type="Proteomes" id="UP000720344">
    <property type="component" value="Unassembled WGS sequence"/>
</dbReference>